<dbReference type="EMBL" id="CP013704">
    <property type="protein sequence ID" value="APR64704.1"/>
    <property type="molecule type" value="Genomic_DNA"/>
</dbReference>
<proteinExistence type="predicted"/>
<gene>
    <name evidence="1" type="ORF">N187_01025</name>
</gene>
<evidence type="ECO:0008006" key="3">
    <source>
        <dbReference type="Google" id="ProtNLM"/>
    </source>
</evidence>
<reference evidence="1" key="1">
    <citation type="submission" date="2015-12" db="EMBL/GenBank/DDBJ databases">
        <title>Chromosome of the avian spirochetosis agent Borrelia anserina Es.</title>
        <authorList>
            <person name="Elbir H."/>
            <person name="Sitlani P."/>
            <person name="Bergstroem S."/>
            <person name="Barbour A.G."/>
        </authorList>
    </citation>
    <scope>NUCLEOTIDE SEQUENCE [LARGE SCALE GENOMIC DNA]</scope>
    <source>
        <strain evidence="1">Es</strain>
    </source>
</reference>
<evidence type="ECO:0000313" key="1">
    <source>
        <dbReference type="EMBL" id="APR64704.1"/>
    </source>
</evidence>
<dbReference type="RefSeq" id="WP_025419426.1">
    <property type="nucleotide sequence ID" value="NZ_CP013704.1"/>
</dbReference>
<protein>
    <recommendedName>
        <fullName evidence="3">Lipoprotein</fullName>
    </recommendedName>
</protein>
<dbReference type="PROSITE" id="PS51257">
    <property type="entry name" value="PROKAR_LIPOPROTEIN"/>
    <property type="match status" value="1"/>
</dbReference>
<organism evidence="1 2">
    <name type="scientific">Borrelia anserina Es</name>
    <dbReference type="NCBI Taxonomy" id="1365188"/>
    <lineage>
        <taxon>Bacteria</taxon>
        <taxon>Pseudomonadati</taxon>
        <taxon>Spirochaetota</taxon>
        <taxon>Spirochaetia</taxon>
        <taxon>Spirochaetales</taxon>
        <taxon>Borreliaceae</taxon>
        <taxon>Borrelia</taxon>
    </lineage>
</organism>
<keyword evidence="2" id="KW-1185">Reference proteome</keyword>
<name>A0ABM6FTX6_BORAN</name>
<evidence type="ECO:0000313" key="2">
    <source>
        <dbReference type="Proteomes" id="UP000185502"/>
    </source>
</evidence>
<sequence>MLRELKINLLLLFFTIFFSCELNYPDIKEVDYVINYYFIKDRFDYFMTFDVAVKVLNPSNVIKFVIENVDSKEVIEVVKDKYVSSFINSVLGKDVLYCKDLRFNVADETFENFLAQVHLVDSGMRVYSKDIVISLSLAKEELALVHDYVYKSKNMFKLNEISGNNLYLIKTPKDEISIVYSVVKIDDLMNVQPDDSLNFDTYIGFYYIGKHSNLFFKLS</sequence>
<accession>A0ABM6FTX6</accession>
<dbReference type="Proteomes" id="UP000185502">
    <property type="component" value="Chromosome"/>
</dbReference>